<dbReference type="Pfam" id="PF00106">
    <property type="entry name" value="adh_short"/>
    <property type="match status" value="1"/>
</dbReference>
<dbReference type="Gene3D" id="3.40.50.720">
    <property type="entry name" value="NAD(P)-binding Rossmann-like Domain"/>
    <property type="match status" value="1"/>
</dbReference>
<dbReference type="RefSeq" id="WP_349153740.1">
    <property type="nucleotide sequence ID" value="NZ_JBBMER010000007.1"/>
</dbReference>
<evidence type="ECO:0000256" key="1">
    <source>
        <dbReference type="ARBA" id="ARBA00006484"/>
    </source>
</evidence>
<accession>A0ABV1BWL2</accession>
<keyword evidence="2" id="KW-0443">Lipid metabolism</keyword>
<dbReference type="NCBIfam" id="NF047420">
    <property type="entry name" value="EF_P_mod_YmfI"/>
    <property type="match status" value="1"/>
</dbReference>
<comment type="caution">
    <text evidence="4">The sequence shown here is derived from an EMBL/GenBank/DDBJ whole genome shotgun (WGS) entry which is preliminary data.</text>
</comment>
<evidence type="ECO:0000313" key="4">
    <source>
        <dbReference type="EMBL" id="MEQ2380147.1"/>
    </source>
</evidence>
<dbReference type="InterPro" id="IPR036291">
    <property type="entry name" value="NAD(P)-bd_dom_sf"/>
</dbReference>
<dbReference type="Proteomes" id="UP001442364">
    <property type="component" value="Unassembled WGS sequence"/>
</dbReference>
<dbReference type="EMBL" id="JBBMER010000007">
    <property type="protein sequence ID" value="MEQ2380147.1"/>
    <property type="molecule type" value="Genomic_DNA"/>
</dbReference>
<name>A0ABV1BWL2_9FIRM</name>
<proteinExistence type="inferred from homology"/>
<comment type="similarity">
    <text evidence="1 3">Belongs to the short-chain dehydrogenases/reductases (SDR) family.</text>
</comment>
<protein>
    <submittedName>
        <fullName evidence="4">SDR family NAD(P)-dependent oxidoreductase</fullName>
    </submittedName>
</protein>
<dbReference type="SUPFAM" id="SSF51735">
    <property type="entry name" value="NAD(P)-binding Rossmann-fold domains"/>
    <property type="match status" value="1"/>
</dbReference>
<dbReference type="PRINTS" id="PR00080">
    <property type="entry name" value="SDRFAMILY"/>
</dbReference>
<dbReference type="InterPro" id="IPR002347">
    <property type="entry name" value="SDR_fam"/>
</dbReference>
<sequence>METNVSTVIVVTGASRGIGKAIALSLAAPDTALIINCSKSAGRLELVKEEIIKKGALCETFVGDVSNYSTVNEMFDLAISIYGKVNVLINNAGIASIELFQDMTPDMWNNIMSVNLNSVYNCCHFAVQDMLRRHCGKIINISSVWGLYGASCEVAYSATKGAINSFTKALAKELAPSNIQVNAIACGAIDTEMNGHLSPEELQELAEEIPCGTLGSPYGVANLAKLILNSDNYLTGQIIQYDGGWI</sequence>
<dbReference type="PROSITE" id="PS00061">
    <property type="entry name" value="ADH_SHORT"/>
    <property type="match status" value="1"/>
</dbReference>
<dbReference type="PRINTS" id="PR00081">
    <property type="entry name" value="GDHRDH"/>
</dbReference>
<organism evidence="4 5">
    <name type="scientific">[Lactobacillus] rogosae</name>
    <dbReference type="NCBI Taxonomy" id="706562"/>
    <lineage>
        <taxon>Bacteria</taxon>
        <taxon>Bacillati</taxon>
        <taxon>Bacillota</taxon>
        <taxon>Clostridia</taxon>
        <taxon>Lachnospirales</taxon>
        <taxon>Lachnospiraceae</taxon>
        <taxon>Lachnospira</taxon>
    </lineage>
</organism>
<gene>
    <name evidence="4" type="ORF">WMO14_09680</name>
</gene>
<keyword evidence="2" id="KW-0753">Steroid metabolism</keyword>
<evidence type="ECO:0000256" key="2">
    <source>
        <dbReference type="ARBA" id="ARBA00023221"/>
    </source>
</evidence>
<dbReference type="InterPro" id="IPR020904">
    <property type="entry name" value="Sc_DH/Rdtase_CS"/>
</dbReference>
<dbReference type="InterPro" id="IPR050259">
    <property type="entry name" value="SDR"/>
</dbReference>
<dbReference type="PANTHER" id="PTHR42879">
    <property type="entry name" value="3-OXOACYL-(ACYL-CARRIER-PROTEIN) REDUCTASE"/>
    <property type="match status" value="1"/>
</dbReference>
<dbReference type="PANTHER" id="PTHR42879:SF2">
    <property type="entry name" value="3-OXOACYL-[ACYL-CARRIER-PROTEIN] REDUCTASE FABG"/>
    <property type="match status" value="1"/>
</dbReference>
<evidence type="ECO:0000313" key="5">
    <source>
        <dbReference type="Proteomes" id="UP001442364"/>
    </source>
</evidence>
<evidence type="ECO:0000256" key="3">
    <source>
        <dbReference type="RuleBase" id="RU000363"/>
    </source>
</evidence>
<keyword evidence="5" id="KW-1185">Reference proteome</keyword>
<reference evidence="4 5" key="1">
    <citation type="submission" date="2024-03" db="EMBL/GenBank/DDBJ databases">
        <title>Human intestinal bacterial collection.</title>
        <authorList>
            <person name="Pauvert C."/>
            <person name="Hitch T.C.A."/>
            <person name="Clavel T."/>
        </authorList>
    </citation>
    <scope>NUCLEOTIDE SEQUENCE [LARGE SCALE GENOMIC DNA]</scope>
    <source>
        <strain evidence="4 5">CLA-AA-H255</strain>
    </source>
</reference>